<comment type="caution">
    <text evidence="2">The sequence shown here is derived from an EMBL/GenBank/DDBJ whole genome shotgun (WGS) entry which is preliminary data.</text>
</comment>
<feature type="region of interest" description="Disordered" evidence="1">
    <location>
        <begin position="767"/>
        <end position="786"/>
    </location>
</feature>
<feature type="region of interest" description="Disordered" evidence="1">
    <location>
        <begin position="903"/>
        <end position="930"/>
    </location>
</feature>
<feature type="compositionally biased region" description="Polar residues" evidence="1">
    <location>
        <begin position="1739"/>
        <end position="1760"/>
    </location>
</feature>
<evidence type="ECO:0000313" key="2">
    <source>
        <dbReference type="EMBL" id="KAF7281150.1"/>
    </source>
</evidence>
<feature type="region of interest" description="Disordered" evidence="1">
    <location>
        <begin position="1712"/>
        <end position="1810"/>
    </location>
</feature>
<feature type="compositionally biased region" description="Basic and acidic residues" evidence="1">
    <location>
        <begin position="473"/>
        <end position="484"/>
    </location>
</feature>
<feature type="region of interest" description="Disordered" evidence="1">
    <location>
        <begin position="950"/>
        <end position="988"/>
    </location>
</feature>
<feature type="compositionally biased region" description="Basic and acidic residues" evidence="1">
    <location>
        <begin position="1118"/>
        <end position="1130"/>
    </location>
</feature>
<protein>
    <submittedName>
        <fullName evidence="2">Uncharacterized protein</fullName>
    </submittedName>
</protein>
<sequence length="1901" mass="212092">MDSVEWFNNFNKEEDSNSAEKHSRPPDTLHNIEQDLVTTTPPPEQKPKLFINKSVKNDPDEVVSLIDDEEEEEAVESYRNETREALHQLVGLESESEYKFIEAIEKYRDILESQVELFSGKHLKEAVTKDLVFITTNYKKIGIMYIEKYLDIMSEILVFVCDVIRNFFTSQKYLNMKVVKRESRRIKMLLRDCLLNRLDRIMHILLRVRVSTDVMEHQVLWAGIFRYFLARVSTYNNKDNIVRGFIIFQRLKKSRPEKEGPTIESYMYKVLKKTKRELRKIPILDEIFEKMENDPLYSVRDMCVHYNRYYKKKQNDTSYYDEDSRKNVVETEVFDSNWKPRCDLSQIFFSNLANSNSTFSQILAERKPMEGVWGCPKRPDAHDNDIFGGTHMKSEHKLGIKTDIVILDDDSDDDGVVLVSEDIKTITVPSDSDNSKSSFSEDLKSARVGDMVEASAQTEEEQELRIVTPETPVIKDSHTNELDRPSVNQDNITLKENTTEPNENQVQAPVPAQTIENQTLSGSNETQNSDNTQISVSVPSMNENSNTSVDDATKYEKPSDPTILENDQDRESVISRESSDEAKQQSKSVDNVVQKECVVSDKTVEENDVCVQSNQNEDIQKTSSENTATRDSNNDNSSLNKPQDESSVELPIQAECDTTDNNPIDNRLLNIQTPSSNGSMLPSFETINAVKAKAYFDQFDLHCGRLNGISESDDANAARRVIKNRNKSEKQLECDSTVERLSIANSSEESLGCDPDEANADTNKLSTISKATGEPKAPLKEASSDVNREKPSSKLIEFFQSFAVEETDALPLAELGSVASDKDNQTVSLEPEDQQVILYANSPTMLSVSDSLIIDEGSPKESASLSDLSETLLSLDQMKISSGDGESSDTVVTAKDIEPVVEITTISSPRDTQDQTLSKGNDKPEPNGSLKVRLPLVQCAEALDKFPVGNHASKKASKEGKGLKRRRTSTSKNPDQLKSSHKTDAESWHQNKRSLGAYLSLQKNNDDSLPQHTELFNYGMEGPLQKPLANGKNAIDTWSWWNEEESQWNDTAFSDFDTNKSRISVVPDTQLCQSKKTIYPKTSETTTKSSKSGNGSGRVTFQQPKSTVPKRQQQARARSKDPSVEKMNEKVQRSLQPIEILCCLFKEKQMSKSHDNNVIIAEEVYSSLTYHNSNSYNYDALHANQDGLFVGQETPEINPNLLHGEKSAKNEEFGAITRTLNDVNAVLDQDQAVFVGQCGDDTNAISDSTANVLIKDSNLFDDSLVSGLTVPEENAYFNELIQSDNKKMDASGRNFDAQKVQYVQVPQQATSQSYFEPGQGYTVSYYQDSAVAETQAITTSAVKLSNTTQAAAYYPAAATSMSHNSQLPLIQPSNLFYSNPLSGIVPKTQSGLSSSKTSKSSSQSENEARKTPKPSRHPYPGLYPTVLDSKKASSSKSATVSSKARSSPKLEDSSFKSRSNNPSPIFYSAQLEDAISQSSAAATATLKDPKTLKLEEGALKARLNADESSPVFLPNQLGELVQNAPVYMAPATVPNATKLEDSLLKSQLVPNHSATTYYPSPVPTLGEVVQNSASLQSFLASNASKLSKMEEVKAQLPPKKRKLTDEEDMSLYLALSEQKKLEDNISYPAKRQMSIADLQRDLPKIKTLAARKLYPDGTYPDQGYYCPDEYGQYDYNKRSVMNVYINGLRECSANYPLCLMIGTVHTCMNSQNPENGQFNPEQAVGDSAPTYEAPPQPVQPAQNLQKNTPTDMSQQRTAVEQRTKRGRKGADGQPPKRGHKPKEIIRKQNNGQAVGRKRKRVSDNGVDDIAVGPKKKNVYKHVTINNKLMYDNFNGHSQGKAKLLKPNTISSGGGILKATSIRNYSDNSAGGTTERSAKSKMIKLPHKEYEDYTKTFENGHN</sequence>
<evidence type="ECO:0000256" key="1">
    <source>
        <dbReference type="SAM" id="MobiDB-lite"/>
    </source>
</evidence>
<feature type="region of interest" description="Disordered" evidence="1">
    <location>
        <begin position="1076"/>
        <end position="1130"/>
    </location>
</feature>
<feature type="region of interest" description="Disordered" evidence="1">
    <location>
        <begin position="1387"/>
        <end position="1462"/>
    </location>
</feature>
<feature type="compositionally biased region" description="Polar residues" evidence="1">
    <location>
        <begin position="520"/>
        <end position="550"/>
    </location>
</feature>
<proteinExistence type="predicted"/>
<feature type="compositionally biased region" description="Polar residues" evidence="1">
    <location>
        <begin position="1"/>
        <end position="10"/>
    </location>
</feature>
<feature type="compositionally biased region" description="Basic and acidic residues" evidence="1">
    <location>
        <begin position="11"/>
        <end position="33"/>
    </location>
</feature>
<gene>
    <name evidence="2" type="ORF">GWI33_005065</name>
</gene>
<organism evidence="2 3">
    <name type="scientific">Rhynchophorus ferrugineus</name>
    <name type="common">Red palm weevil</name>
    <name type="synonym">Curculio ferrugineus</name>
    <dbReference type="NCBI Taxonomy" id="354439"/>
    <lineage>
        <taxon>Eukaryota</taxon>
        <taxon>Metazoa</taxon>
        <taxon>Ecdysozoa</taxon>
        <taxon>Arthropoda</taxon>
        <taxon>Hexapoda</taxon>
        <taxon>Insecta</taxon>
        <taxon>Pterygota</taxon>
        <taxon>Neoptera</taxon>
        <taxon>Endopterygota</taxon>
        <taxon>Coleoptera</taxon>
        <taxon>Polyphaga</taxon>
        <taxon>Cucujiformia</taxon>
        <taxon>Curculionidae</taxon>
        <taxon>Dryophthorinae</taxon>
        <taxon>Rhynchophorus</taxon>
    </lineage>
</organism>
<feature type="region of interest" description="Disordered" evidence="1">
    <location>
        <begin position="520"/>
        <end position="591"/>
    </location>
</feature>
<feature type="region of interest" description="Disordered" evidence="1">
    <location>
        <begin position="608"/>
        <end position="649"/>
    </location>
</feature>
<reference evidence="2" key="1">
    <citation type="submission" date="2020-08" db="EMBL/GenBank/DDBJ databases">
        <title>Genome sequencing and assembly of the red palm weevil Rhynchophorus ferrugineus.</title>
        <authorList>
            <person name="Dias G.B."/>
            <person name="Bergman C.M."/>
            <person name="Manee M."/>
        </authorList>
    </citation>
    <scope>NUCLEOTIDE SEQUENCE</scope>
    <source>
        <strain evidence="2">AA-2017</strain>
        <tissue evidence="2">Whole larva</tissue>
    </source>
</reference>
<feature type="compositionally biased region" description="Polar residues" evidence="1">
    <location>
        <begin position="904"/>
        <end position="919"/>
    </location>
</feature>
<feature type="compositionally biased region" description="Low complexity" evidence="1">
    <location>
        <begin position="1387"/>
        <end position="1404"/>
    </location>
</feature>
<feature type="compositionally biased region" description="Low complexity" evidence="1">
    <location>
        <begin position="1432"/>
        <end position="1447"/>
    </location>
</feature>
<name>A0A834II48_RHYFE</name>
<feature type="compositionally biased region" description="Polar residues" evidence="1">
    <location>
        <begin position="610"/>
        <end position="641"/>
    </location>
</feature>
<dbReference type="Proteomes" id="UP000625711">
    <property type="component" value="Unassembled WGS sequence"/>
</dbReference>
<keyword evidence="3" id="KW-1185">Reference proteome</keyword>
<feature type="compositionally biased region" description="Polar residues" evidence="1">
    <location>
        <begin position="1099"/>
        <end position="1116"/>
    </location>
</feature>
<accession>A0A834II48</accession>
<dbReference type="EMBL" id="JAACXV010000256">
    <property type="protein sequence ID" value="KAF7281150.1"/>
    <property type="molecule type" value="Genomic_DNA"/>
</dbReference>
<feature type="compositionally biased region" description="Basic and acidic residues" evidence="1">
    <location>
        <begin position="567"/>
        <end position="584"/>
    </location>
</feature>
<dbReference type="OrthoDB" id="6784796at2759"/>
<evidence type="ECO:0000313" key="3">
    <source>
        <dbReference type="Proteomes" id="UP000625711"/>
    </source>
</evidence>
<feature type="compositionally biased region" description="Basic and acidic residues" evidence="1">
    <location>
        <begin position="777"/>
        <end position="786"/>
    </location>
</feature>
<feature type="region of interest" description="Disordered" evidence="1">
    <location>
        <begin position="1"/>
        <end position="49"/>
    </location>
</feature>
<feature type="compositionally biased region" description="Low complexity" evidence="1">
    <location>
        <begin position="1081"/>
        <end position="1093"/>
    </location>
</feature>
<feature type="region of interest" description="Disordered" evidence="1">
    <location>
        <begin position="427"/>
        <end position="489"/>
    </location>
</feature>